<feature type="transmembrane region" description="Helical" evidence="6">
    <location>
        <begin position="67"/>
        <end position="85"/>
    </location>
</feature>
<proteinExistence type="predicted"/>
<feature type="transmembrane region" description="Helical" evidence="6">
    <location>
        <begin position="128"/>
        <end position="148"/>
    </location>
</feature>
<feature type="transmembrane region" description="Helical" evidence="6">
    <location>
        <begin position="97"/>
        <end position="116"/>
    </location>
</feature>
<comment type="subcellular location">
    <subcellularLocation>
        <location evidence="1">Cell membrane</location>
        <topology evidence="1">Multi-pass membrane protein</topology>
    </subcellularLocation>
</comment>
<keyword evidence="2" id="KW-1003">Cell membrane</keyword>
<keyword evidence="9" id="KW-1185">Reference proteome</keyword>
<dbReference type="Proteomes" id="UP000663629">
    <property type="component" value="Chromosome 2"/>
</dbReference>
<reference evidence="8 9" key="1">
    <citation type="submission" date="2021-02" db="EMBL/GenBank/DDBJ databases">
        <title>Paracoccus methylovroum sp.nov., a new methanol and methylamine utilizing methylotrophic denitrifer.</title>
        <authorList>
            <person name="Timsy T."/>
            <person name="Behrendt U."/>
            <person name="Ulrich A."/>
            <person name="Spanner T."/>
            <person name="Foesel B.U."/>
            <person name="Horn M.A."/>
            <person name="Kolb S."/>
        </authorList>
    </citation>
    <scope>NUCLEOTIDE SEQUENCE [LARGE SCALE GENOMIC DNA]</scope>
    <source>
        <strain evidence="8 9">H4-D09</strain>
    </source>
</reference>
<keyword evidence="5 6" id="KW-0472">Membrane</keyword>
<dbReference type="PANTHER" id="PTHR32322:SF18">
    <property type="entry name" value="S-ADENOSYLMETHIONINE_S-ADENOSYLHOMOCYSTEINE TRANSPORTER"/>
    <property type="match status" value="1"/>
</dbReference>
<keyword evidence="4 6" id="KW-1133">Transmembrane helix</keyword>
<evidence type="ECO:0000256" key="4">
    <source>
        <dbReference type="ARBA" id="ARBA00022989"/>
    </source>
</evidence>
<sequence>MSSSPWIASFGRFTIAVIGTFVILLLKEKVRWEVLSRNLLPFIVLGVIGVAGFNGSLFVGLQSSSPITASLIMATTPISANIIEATINRKIPATDRIVGMIVSPLGVSLVITNGQILSGRIDFASGDLIILGGSIGWAAYTVGARAFVTDSTPLETTTGTMLFGTLTLGLAGLPSHSNLRSRG</sequence>
<feature type="domain" description="EamA" evidence="7">
    <location>
        <begin position="4"/>
        <end position="111"/>
    </location>
</feature>
<organism evidence="8 9">
    <name type="scientific">Paracoccus methylovorus</name>
    <dbReference type="NCBI Taxonomy" id="2812658"/>
    <lineage>
        <taxon>Bacteria</taxon>
        <taxon>Pseudomonadati</taxon>
        <taxon>Pseudomonadota</taxon>
        <taxon>Alphaproteobacteria</taxon>
        <taxon>Rhodobacterales</taxon>
        <taxon>Paracoccaceae</taxon>
        <taxon>Paracoccus</taxon>
    </lineage>
</organism>
<evidence type="ECO:0000313" key="9">
    <source>
        <dbReference type="Proteomes" id="UP000663629"/>
    </source>
</evidence>
<gene>
    <name evidence="8" type="ORF">JWJ88_17915</name>
</gene>
<dbReference type="InterPro" id="IPR000620">
    <property type="entry name" value="EamA_dom"/>
</dbReference>
<protein>
    <submittedName>
        <fullName evidence="8">DMT family transporter</fullName>
    </submittedName>
</protein>
<feature type="transmembrane region" description="Helical" evidence="6">
    <location>
        <begin position="6"/>
        <end position="26"/>
    </location>
</feature>
<evidence type="ECO:0000313" key="8">
    <source>
        <dbReference type="EMBL" id="QRZ14829.1"/>
    </source>
</evidence>
<evidence type="ECO:0000256" key="6">
    <source>
        <dbReference type="SAM" id="Phobius"/>
    </source>
</evidence>
<accession>A0ABX7JPC4</accession>
<evidence type="ECO:0000259" key="7">
    <source>
        <dbReference type="Pfam" id="PF00892"/>
    </source>
</evidence>
<dbReference type="InterPro" id="IPR050638">
    <property type="entry name" value="AA-Vitamin_Transporters"/>
</dbReference>
<dbReference type="RefSeq" id="WP_205295798.1">
    <property type="nucleotide sequence ID" value="NZ_CP070371.1"/>
</dbReference>
<dbReference type="EMBL" id="CP070371">
    <property type="protein sequence ID" value="QRZ14829.1"/>
    <property type="molecule type" value="Genomic_DNA"/>
</dbReference>
<dbReference type="PANTHER" id="PTHR32322">
    <property type="entry name" value="INNER MEMBRANE TRANSPORTER"/>
    <property type="match status" value="1"/>
</dbReference>
<dbReference type="InterPro" id="IPR037185">
    <property type="entry name" value="EmrE-like"/>
</dbReference>
<evidence type="ECO:0000256" key="3">
    <source>
        <dbReference type="ARBA" id="ARBA00022692"/>
    </source>
</evidence>
<dbReference type="Pfam" id="PF00892">
    <property type="entry name" value="EamA"/>
    <property type="match status" value="1"/>
</dbReference>
<keyword evidence="3 6" id="KW-0812">Transmembrane</keyword>
<evidence type="ECO:0000256" key="2">
    <source>
        <dbReference type="ARBA" id="ARBA00022475"/>
    </source>
</evidence>
<evidence type="ECO:0000256" key="5">
    <source>
        <dbReference type="ARBA" id="ARBA00023136"/>
    </source>
</evidence>
<evidence type="ECO:0000256" key="1">
    <source>
        <dbReference type="ARBA" id="ARBA00004651"/>
    </source>
</evidence>
<feature type="transmembrane region" description="Helical" evidence="6">
    <location>
        <begin position="38"/>
        <end position="61"/>
    </location>
</feature>
<dbReference type="SUPFAM" id="SSF103481">
    <property type="entry name" value="Multidrug resistance efflux transporter EmrE"/>
    <property type="match status" value="1"/>
</dbReference>
<name>A0ABX7JPC4_9RHOB</name>